<comment type="caution">
    <text evidence="1">The sequence shown here is derived from an EMBL/GenBank/DDBJ whole genome shotgun (WGS) entry which is preliminary data.</text>
</comment>
<keyword evidence="2" id="KW-1185">Reference proteome</keyword>
<dbReference type="EMBL" id="BAABLF010000026">
    <property type="protein sequence ID" value="GAA5193600.1"/>
    <property type="molecule type" value="Genomic_DNA"/>
</dbReference>
<reference evidence="2" key="1">
    <citation type="journal article" date="2019" name="Int. J. Syst. Evol. Microbiol.">
        <title>The Global Catalogue of Microorganisms (GCM) 10K type strain sequencing project: providing services to taxonomists for standard genome sequencing and annotation.</title>
        <authorList>
            <consortium name="The Broad Institute Genomics Platform"/>
            <consortium name="The Broad Institute Genome Sequencing Center for Infectious Disease"/>
            <person name="Wu L."/>
            <person name="Ma J."/>
        </authorList>
    </citation>
    <scope>NUCLEOTIDE SEQUENCE [LARGE SCALE GENOMIC DNA]</scope>
    <source>
        <strain evidence="2">JCM 18720</strain>
    </source>
</reference>
<evidence type="ECO:0000313" key="1">
    <source>
        <dbReference type="EMBL" id="GAA5193600.1"/>
    </source>
</evidence>
<name>A0ABP9SCW6_9GAMM</name>
<organism evidence="1 2">
    <name type="scientific">Ferrimonas gelatinilytica</name>
    <dbReference type="NCBI Taxonomy" id="1255257"/>
    <lineage>
        <taxon>Bacteria</taxon>
        <taxon>Pseudomonadati</taxon>
        <taxon>Pseudomonadota</taxon>
        <taxon>Gammaproteobacteria</taxon>
        <taxon>Alteromonadales</taxon>
        <taxon>Ferrimonadaceae</taxon>
        <taxon>Ferrimonas</taxon>
    </lineage>
</organism>
<evidence type="ECO:0000313" key="2">
    <source>
        <dbReference type="Proteomes" id="UP001501600"/>
    </source>
</evidence>
<gene>
    <name evidence="1" type="ORF">GCM10025772_24820</name>
</gene>
<dbReference type="Proteomes" id="UP001501600">
    <property type="component" value="Unassembled WGS sequence"/>
</dbReference>
<protein>
    <submittedName>
        <fullName evidence="1">Uncharacterized protein</fullName>
    </submittedName>
</protein>
<proteinExistence type="predicted"/>
<accession>A0ABP9SCW6</accession>
<sequence length="106" mass="12641">MKCSTLFENIKKYWPNELVIDENNPDQLNQLYWSVEEKIDHEKEHWLSVSAWAFHQAIDGFIDSEIASGKSVIQISQMPMQLFNKQVLFNLDDDDWKEERSEYEQS</sequence>